<keyword evidence="2" id="KW-1185">Reference proteome</keyword>
<protein>
    <submittedName>
        <fullName evidence="1">Uncharacterized protein</fullName>
    </submittedName>
</protein>
<feature type="non-terminal residue" evidence="1">
    <location>
        <position position="1"/>
    </location>
</feature>
<accession>A0AA40F3N1</accession>
<gene>
    <name evidence="1" type="ORF">B0T18DRAFT_323977</name>
</gene>
<reference evidence="1" key="1">
    <citation type="submission" date="2023-06" db="EMBL/GenBank/DDBJ databases">
        <title>Genome-scale phylogeny and comparative genomics of the fungal order Sordariales.</title>
        <authorList>
            <consortium name="Lawrence Berkeley National Laboratory"/>
            <person name="Hensen N."/>
            <person name="Bonometti L."/>
            <person name="Westerberg I."/>
            <person name="Brannstrom I.O."/>
            <person name="Guillou S."/>
            <person name="Cros-Aarteil S."/>
            <person name="Calhoun S."/>
            <person name="Haridas S."/>
            <person name="Kuo A."/>
            <person name="Mondo S."/>
            <person name="Pangilinan J."/>
            <person name="Riley R."/>
            <person name="LaButti K."/>
            <person name="Andreopoulos B."/>
            <person name="Lipzen A."/>
            <person name="Chen C."/>
            <person name="Yanf M."/>
            <person name="Daum C."/>
            <person name="Ng V."/>
            <person name="Clum A."/>
            <person name="Steindorff A."/>
            <person name="Ohm R."/>
            <person name="Martin F."/>
            <person name="Silar P."/>
            <person name="Natvig D."/>
            <person name="Lalanne C."/>
            <person name="Gautier V."/>
            <person name="Ament-velasquez S.L."/>
            <person name="Kruys A."/>
            <person name="Hutchinson M.I."/>
            <person name="Powell A.J."/>
            <person name="Barry K."/>
            <person name="Miller A.N."/>
            <person name="Grigoriev I.V."/>
            <person name="Debuchy R."/>
            <person name="Gladieux P."/>
            <person name="Thoren M.H."/>
            <person name="Johannesson H."/>
        </authorList>
    </citation>
    <scope>NUCLEOTIDE SEQUENCE</scope>
    <source>
        <strain evidence="1">SMH3187-1</strain>
    </source>
</reference>
<comment type="caution">
    <text evidence="1">The sequence shown here is derived from an EMBL/GenBank/DDBJ whole genome shotgun (WGS) entry which is preliminary data.</text>
</comment>
<name>A0AA40F3N1_9PEZI</name>
<organism evidence="1 2">
    <name type="scientific">Schizothecium vesticola</name>
    <dbReference type="NCBI Taxonomy" id="314040"/>
    <lineage>
        <taxon>Eukaryota</taxon>
        <taxon>Fungi</taxon>
        <taxon>Dikarya</taxon>
        <taxon>Ascomycota</taxon>
        <taxon>Pezizomycotina</taxon>
        <taxon>Sordariomycetes</taxon>
        <taxon>Sordariomycetidae</taxon>
        <taxon>Sordariales</taxon>
        <taxon>Schizotheciaceae</taxon>
        <taxon>Schizothecium</taxon>
    </lineage>
</organism>
<proteinExistence type="predicted"/>
<evidence type="ECO:0000313" key="2">
    <source>
        <dbReference type="Proteomes" id="UP001172155"/>
    </source>
</evidence>
<sequence length="69" mass="7222">TNSQVLSAASMLESYIYDTSSVQDSLLQPAQESAMDRVARLMASVNATARVLSTSSTPAPNTMAGASRL</sequence>
<dbReference type="AlphaFoldDB" id="A0AA40F3N1"/>
<evidence type="ECO:0000313" key="1">
    <source>
        <dbReference type="EMBL" id="KAK0750489.1"/>
    </source>
</evidence>
<dbReference type="EMBL" id="JAUKUD010000003">
    <property type="protein sequence ID" value="KAK0750489.1"/>
    <property type="molecule type" value="Genomic_DNA"/>
</dbReference>
<dbReference type="Proteomes" id="UP001172155">
    <property type="component" value="Unassembled WGS sequence"/>
</dbReference>